<dbReference type="InterPro" id="IPR049874">
    <property type="entry name" value="ROK_cs"/>
</dbReference>
<evidence type="ECO:0000313" key="3">
    <source>
        <dbReference type="EMBL" id="PIX33911.1"/>
    </source>
</evidence>
<dbReference type="Proteomes" id="UP000182763">
    <property type="component" value="Unassembled WGS sequence"/>
</dbReference>
<accession>A0A2M7PLA1</accession>
<comment type="similarity">
    <text evidence="1">Belongs to the ROK (NagC/XylR) family.</text>
</comment>
<sequence>MDNIRRGNKQLIKEINRSLVVNTILNFGPISRTKISDITSLGLSTVSNIVADLIKKDFIYETGEEESSGGRRPILIEFNCNDRFILGAKIGLDGIVISLINMKSLILDKIFTPSPVGQNENTILKVLIEVIQDLINRNGVKADKIIGSGIGVSGLVNQKKGILLSSEILGWRGIRFREFLEKEYNFPVFVDKDVNTLTLAEKRFGVGKNIKNFVCIAVGKGIGAGIVINGDIYHGSYGGAGDFGHIVIDKDGPLCYCGKRGCLETFSADKFIINKTKEAILNNQKTLVREFIKERGGLDSITIDMTLEAARKGDETARNIFQEAGTNLGIGVVNLISLFDPELIAVGGEGAKAGELIFQPMREVIKNNFPLKKEIKISPIQLGEDGWLIGAAELVLSEVFRNPIFKSKGKVVIKSAFHW</sequence>
<protein>
    <submittedName>
        <fullName evidence="3">ROK family transcriptional regulator</fullName>
    </submittedName>
</protein>
<name>A0A1J5GWN2_9BACT</name>
<dbReference type="Proteomes" id="UP000228560">
    <property type="component" value="Unassembled WGS sequence"/>
</dbReference>
<dbReference type="AlphaFoldDB" id="A0A1J5GWN2"/>
<evidence type="ECO:0000313" key="2">
    <source>
        <dbReference type="EMBL" id="OIP72206.1"/>
    </source>
</evidence>
<organism evidence="2 6">
    <name type="scientific">Candidatus Infernicultor aquiphilus</name>
    <dbReference type="NCBI Taxonomy" id="1805029"/>
    <lineage>
        <taxon>Bacteria</taxon>
        <taxon>Pseudomonadati</taxon>
        <taxon>Atribacterota</taxon>
        <taxon>Candidatus Phoenicimicrobiia</taxon>
        <taxon>Candidatus Pheonicimicrobiales</taxon>
        <taxon>Candidatus Phoenicimicrobiaceae</taxon>
        <taxon>Candidatus Infernicultor</taxon>
    </lineage>
</organism>
<accession>A0A2M7K701</accession>
<dbReference type="EMBL" id="MNYY01000050">
    <property type="protein sequence ID" value="OIP72206.1"/>
    <property type="molecule type" value="Genomic_DNA"/>
</dbReference>
<reference evidence="7 8" key="3">
    <citation type="submission" date="2017-09" db="EMBL/GenBank/DDBJ databases">
        <title>Depth-based differentiation of microbial function through sediment-hosted aquifers and enrichment of novel symbionts in the deep terrestrial subsurface.</title>
        <authorList>
            <person name="Probst A.J."/>
            <person name="Ladd B."/>
            <person name="Jarett J.K."/>
            <person name="Geller-Mcgrath D.E."/>
            <person name="Sieber C.M."/>
            <person name="Emerson J.B."/>
            <person name="Anantharaman K."/>
            <person name="Thomas B.C."/>
            <person name="Malmstrom R."/>
            <person name="Stieglmeier M."/>
            <person name="Klingl A."/>
            <person name="Woyke T."/>
            <person name="Ryan C.M."/>
            <person name="Banfield J.F."/>
        </authorList>
    </citation>
    <scope>NUCLEOTIDE SEQUENCE [LARGE SCALE GENOMIC DNA]</scope>
    <source>
        <strain evidence="4">CG_4_10_14_3_um_filter_34_13</strain>
        <strain evidence="5">CG_4_9_14_3_um_filter_33_16</strain>
    </source>
</reference>
<evidence type="ECO:0000313" key="5">
    <source>
        <dbReference type="EMBL" id="PJB55453.1"/>
    </source>
</evidence>
<dbReference type="Gene3D" id="3.30.420.40">
    <property type="match status" value="2"/>
</dbReference>
<evidence type="ECO:0000313" key="6">
    <source>
        <dbReference type="Proteomes" id="UP000182763"/>
    </source>
</evidence>
<dbReference type="Gene3D" id="1.10.10.10">
    <property type="entry name" value="Winged helix-like DNA-binding domain superfamily/Winged helix DNA-binding domain"/>
    <property type="match status" value="1"/>
</dbReference>
<evidence type="ECO:0000256" key="1">
    <source>
        <dbReference type="ARBA" id="ARBA00006479"/>
    </source>
</evidence>
<dbReference type="EMBL" id="PFTV01000208">
    <property type="protein sequence ID" value="PJB55453.1"/>
    <property type="molecule type" value="Genomic_DNA"/>
</dbReference>
<dbReference type="PANTHER" id="PTHR18964">
    <property type="entry name" value="ROK (REPRESSOR, ORF, KINASE) FAMILY"/>
    <property type="match status" value="1"/>
</dbReference>
<dbReference type="InterPro" id="IPR036388">
    <property type="entry name" value="WH-like_DNA-bd_sf"/>
</dbReference>
<gene>
    <name evidence="2" type="ORF">AUK42_02430</name>
    <name evidence="5" type="ORF">CO097_08160</name>
    <name evidence="4" type="ORF">COZ07_10320</name>
    <name evidence="3" type="ORF">COZ58_05740</name>
</gene>
<proteinExistence type="inferred from homology"/>
<dbReference type="InterPro" id="IPR043129">
    <property type="entry name" value="ATPase_NBD"/>
</dbReference>
<reference evidence="3" key="2">
    <citation type="submission" date="2017-09" db="EMBL/GenBank/DDBJ databases">
        <title>Depth-based differentiation of microbial function through sediment-hosted aquifers and enrichment of novel symbionts in the deep terrestrial subsurface.</title>
        <authorList>
            <person name="Probst A.J."/>
            <person name="Ladd B."/>
            <person name="Jarett J.K."/>
            <person name="Geller-Mcgrath D.E."/>
            <person name="Sieber C.M.K."/>
            <person name="Emerson J.B."/>
            <person name="Anantharaman K."/>
            <person name="Thomas B.C."/>
            <person name="Malmstrom R."/>
            <person name="Stieglmeier M."/>
            <person name="Klingl A."/>
            <person name="Woyke T."/>
            <person name="Ryan C.M."/>
            <person name="Banfield J.F."/>
        </authorList>
    </citation>
    <scope>NUCLEOTIDE SEQUENCE</scope>
    <source>
        <strain evidence="3">CG_4_8_14_3_um_filter_34_18</strain>
    </source>
</reference>
<dbReference type="EMBL" id="PFIP01000121">
    <property type="protein sequence ID" value="PIX33911.1"/>
    <property type="molecule type" value="Genomic_DNA"/>
</dbReference>
<evidence type="ECO:0000313" key="4">
    <source>
        <dbReference type="EMBL" id="PIY31132.1"/>
    </source>
</evidence>
<dbReference type="RefSeq" id="WP_406608529.1">
    <property type="nucleotide sequence ID" value="NZ_PFKO01000379.1"/>
</dbReference>
<dbReference type="SUPFAM" id="SSF53067">
    <property type="entry name" value="Actin-like ATPase domain"/>
    <property type="match status" value="1"/>
</dbReference>
<dbReference type="PROSITE" id="PS01125">
    <property type="entry name" value="ROK"/>
    <property type="match status" value="1"/>
</dbReference>
<dbReference type="STRING" id="1805029.AUK42_02430"/>
<dbReference type="EMBL" id="PFKO01000379">
    <property type="protein sequence ID" value="PIY31132.1"/>
    <property type="molecule type" value="Genomic_DNA"/>
</dbReference>
<evidence type="ECO:0000313" key="7">
    <source>
        <dbReference type="Proteomes" id="UP000228560"/>
    </source>
</evidence>
<accession>A0A2M8C8T6</accession>
<dbReference type="SUPFAM" id="SSF46785">
    <property type="entry name" value="Winged helix' DNA-binding domain"/>
    <property type="match status" value="1"/>
</dbReference>
<dbReference type="Proteomes" id="UP000230646">
    <property type="component" value="Unassembled WGS sequence"/>
</dbReference>
<dbReference type="PANTHER" id="PTHR18964:SF149">
    <property type="entry name" value="BIFUNCTIONAL UDP-N-ACETYLGLUCOSAMINE 2-EPIMERASE_N-ACETYLMANNOSAMINE KINASE"/>
    <property type="match status" value="1"/>
</dbReference>
<dbReference type="InterPro" id="IPR000600">
    <property type="entry name" value="ROK"/>
</dbReference>
<dbReference type="Proteomes" id="UP000231493">
    <property type="component" value="Unassembled WGS sequence"/>
</dbReference>
<accession>A0A1J5GWN2</accession>
<reference evidence="2 6" key="1">
    <citation type="journal article" date="2016" name="Environ. Microbiol.">
        <title>Genomic resolution of a cold subsurface aquifer community provides metabolic insights for novel microbes adapted to high CO concentrations.</title>
        <authorList>
            <person name="Probst A.J."/>
            <person name="Castelle C.J."/>
            <person name="Singh A."/>
            <person name="Brown C.T."/>
            <person name="Anantharaman K."/>
            <person name="Sharon I."/>
            <person name="Hug L.A."/>
            <person name="Burstein D."/>
            <person name="Emerson J.B."/>
            <person name="Thomas B.C."/>
            <person name="Banfield J.F."/>
        </authorList>
    </citation>
    <scope>NUCLEOTIDE SEQUENCE [LARGE SCALE GENOMIC DNA]</scope>
    <source>
        <strain evidence="2">CG2_30_33_13</strain>
    </source>
</reference>
<dbReference type="InterPro" id="IPR036390">
    <property type="entry name" value="WH_DNA-bd_sf"/>
</dbReference>
<dbReference type="Pfam" id="PF00480">
    <property type="entry name" value="ROK"/>
    <property type="match status" value="1"/>
</dbReference>
<comment type="caution">
    <text evidence="2">The sequence shown here is derived from an EMBL/GenBank/DDBJ whole genome shotgun (WGS) entry which is preliminary data.</text>
</comment>
<evidence type="ECO:0000313" key="8">
    <source>
        <dbReference type="Proteomes" id="UP000230646"/>
    </source>
</evidence>